<reference evidence="5 6" key="1">
    <citation type="submission" date="2019-10" db="EMBL/GenBank/DDBJ databases">
        <title>Evaluation of single-gene subtyping targets for Pseudomonas.</title>
        <authorList>
            <person name="Reichler S.J."/>
            <person name="Orsi R.H."/>
            <person name="Wiedmann M."/>
            <person name="Martin N.H."/>
            <person name="Murphy S.I."/>
        </authorList>
    </citation>
    <scope>NUCLEOTIDE SEQUENCE</scope>
    <source>
        <strain evidence="1 7">FSL R10-0802</strain>
        <strain evidence="3 6">FSL R10-1594</strain>
        <strain evidence="4 5">FSL R10-1984</strain>
        <strain evidence="2">FSL R10-2339</strain>
    </source>
</reference>
<sequence length="82" mass="8881">MGLLTSVQLAAIKLKFETSALTGDPVTFSNFEVKVEPTLLNPLLTEYTLYELIDIIGGDGGPSGPDDEISYQRFLAAYNSLP</sequence>
<evidence type="ECO:0000313" key="1">
    <source>
        <dbReference type="EMBL" id="MQT27814.1"/>
    </source>
</evidence>
<keyword evidence="7" id="KW-1185">Reference proteome</keyword>
<dbReference type="EMBL" id="WIVT01000006">
    <property type="protein sequence ID" value="MQU16133.1"/>
    <property type="molecule type" value="Genomic_DNA"/>
</dbReference>
<proteinExistence type="predicted"/>
<evidence type="ECO:0000313" key="4">
    <source>
        <dbReference type="EMBL" id="MQU29017.1"/>
    </source>
</evidence>
<evidence type="ECO:0000313" key="3">
    <source>
        <dbReference type="EMBL" id="MQU16133.1"/>
    </source>
</evidence>
<dbReference type="Proteomes" id="UP000437970">
    <property type="component" value="Unassembled WGS sequence"/>
</dbReference>
<accession>A0A6A7YSE3</accession>
<dbReference type="EMBL" id="WIVW01000047">
    <property type="protein sequence ID" value="MQU29017.1"/>
    <property type="molecule type" value="Genomic_DNA"/>
</dbReference>
<evidence type="ECO:0000313" key="6">
    <source>
        <dbReference type="Proteomes" id="UP000443000"/>
    </source>
</evidence>
<evidence type="ECO:0000313" key="5">
    <source>
        <dbReference type="Proteomes" id="UP000437970"/>
    </source>
</evidence>
<organism evidence="2">
    <name type="scientific">Pseudomonas helleri</name>
    <dbReference type="NCBI Taxonomy" id="1608996"/>
    <lineage>
        <taxon>Bacteria</taxon>
        <taxon>Pseudomonadati</taxon>
        <taxon>Pseudomonadota</taxon>
        <taxon>Gammaproteobacteria</taxon>
        <taxon>Pseudomonadales</taxon>
        <taxon>Pseudomonadaceae</taxon>
        <taxon>Pseudomonas</taxon>
    </lineage>
</organism>
<dbReference type="RefSeq" id="WP_153382142.1">
    <property type="nucleotide sequence ID" value="NZ_CAXAOS010000006.1"/>
</dbReference>
<dbReference type="Proteomes" id="UP000443000">
    <property type="component" value="Unassembled WGS sequence"/>
</dbReference>
<dbReference type="EMBL" id="WIWC01000005">
    <property type="protein sequence ID" value="MQT79363.1"/>
    <property type="molecule type" value="Genomic_DNA"/>
</dbReference>
<dbReference type="EMBL" id="WIWP01000044">
    <property type="protein sequence ID" value="MQT27814.1"/>
    <property type="molecule type" value="Genomic_DNA"/>
</dbReference>
<protein>
    <submittedName>
        <fullName evidence="2">Uncharacterized protein</fullName>
    </submittedName>
</protein>
<gene>
    <name evidence="3" type="ORF">GHN41_06645</name>
    <name evidence="2" type="ORF">GHN86_04645</name>
    <name evidence="1" type="ORF">GHN94_18545</name>
    <name evidence="4" type="ORF">GHO29_21355</name>
</gene>
<name>A0A6A7YSE3_9PSED</name>
<evidence type="ECO:0000313" key="2">
    <source>
        <dbReference type="EMBL" id="MQT79363.1"/>
    </source>
</evidence>
<dbReference type="Proteomes" id="UP000713985">
    <property type="component" value="Unassembled WGS sequence"/>
</dbReference>
<comment type="caution">
    <text evidence="2">The sequence shown here is derived from an EMBL/GenBank/DDBJ whole genome shotgun (WGS) entry which is preliminary data.</text>
</comment>
<evidence type="ECO:0000313" key="7">
    <source>
        <dbReference type="Proteomes" id="UP000713985"/>
    </source>
</evidence>
<dbReference type="AlphaFoldDB" id="A0A6A7YSE3"/>